<protein>
    <submittedName>
        <fullName evidence="9 10">Plasmolipin</fullName>
    </submittedName>
</protein>
<dbReference type="GeneID" id="103524077"/>
<dbReference type="AlphaFoldDB" id="A0A3Q0JKV3"/>
<evidence type="ECO:0000256" key="5">
    <source>
        <dbReference type="PROSITE-ProRule" id="PRU00581"/>
    </source>
</evidence>
<dbReference type="RefSeq" id="XP_026689027.1">
    <property type="nucleotide sequence ID" value="XM_026833226.1"/>
</dbReference>
<dbReference type="InterPro" id="IPR008253">
    <property type="entry name" value="Marvel"/>
</dbReference>
<dbReference type="PaxDb" id="121845-A0A3Q0JKV3"/>
<dbReference type="KEGG" id="dci:103524077"/>
<evidence type="ECO:0000256" key="4">
    <source>
        <dbReference type="ARBA" id="ARBA00023136"/>
    </source>
</evidence>
<proteinExistence type="predicted"/>
<keyword evidence="4 5" id="KW-0472">Membrane</keyword>
<accession>A0A3Q0JKV3</accession>
<evidence type="ECO:0000256" key="2">
    <source>
        <dbReference type="ARBA" id="ARBA00022692"/>
    </source>
</evidence>
<evidence type="ECO:0000256" key="3">
    <source>
        <dbReference type="ARBA" id="ARBA00022989"/>
    </source>
</evidence>
<dbReference type="InterPro" id="IPR050578">
    <property type="entry name" value="MARVEL-CKLF_proteins"/>
</dbReference>
<gene>
    <name evidence="9 10" type="primary">LOC103524077</name>
</gene>
<evidence type="ECO:0000259" key="7">
    <source>
        <dbReference type="PROSITE" id="PS51225"/>
    </source>
</evidence>
<evidence type="ECO:0000256" key="6">
    <source>
        <dbReference type="SAM" id="Phobius"/>
    </source>
</evidence>
<feature type="transmembrane region" description="Helical" evidence="6">
    <location>
        <begin position="43"/>
        <end position="63"/>
    </location>
</feature>
<keyword evidence="3 6" id="KW-1133">Transmembrane helix</keyword>
<dbReference type="Proteomes" id="UP000079169">
    <property type="component" value="Unplaced"/>
</dbReference>
<reference evidence="9 10" key="1">
    <citation type="submission" date="2025-04" db="UniProtKB">
        <authorList>
            <consortium name="RefSeq"/>
        </authorList>
    </citation>
    <scope>IDENTIFICATION</scope>
</reference>
<evidence type="ECO:0000256" key="1">
    <source>
        <dbReference type="ARBA" id="ARBA00004141"/>
    </source>
</evidence>
<evidence type="ECO:0000313" key="10">
    <source>
        <dbReference type="RefSeq" id="XP_026689029.1"/>
    </source>
</evidence>
<organism evidence="8 10">
    <name type="scientific">Diaphorina citri</name>
    <name type="common">Asian citrus psyllid</name>
    <dbReference type="NCBI Taxonomy" id="121845"/>
    <lineage>
        <taxon>Eukaryota</taxon>
        <taxon>Metazoa</taxon>
        <taxon>Ecdysozoa</taxon>
        <taxon>Arthropoda</taxon>
        <taxon>Hexapoda</taxon>
        <taxon>Insecta</taxon>
        <taxon>Pterygota</taxon>
        <taxon>Neoptera</taxon>
        <taxon>Paraneoptera</taxon>
        <taxon>Hemiptera</taxon>
        <taxon>Sternorrhyncha</taxon>
        <taxon>Psylloidea</taxon>
        <taxon>Psyllidae</taxon>
        <taxon>Diaphorininae</taxon>
        <taxon>Diaphorina</taxon>
    </lineage>
</organism>
<dbReference type="PROSITE" id="PS51225">
    <property type="entry name" value="MARVEL"/>
    <property type="match status" value="1"/>
</dbReference>
<comment type="subcellular location">
    <subcellularLocation>
        <location evidence="1">Membrane</location>
        <topology evidence="1">Multi-pass membrane protein</topology>
    </subcellularLocation>
</comment>
<dbReference type="PANTHER" id="PTHR22776:SF49">
    <property type="entry name" value="MARVEL DOMAIN-CONTAINING PROTEIN"/>
    <property type="match status" value="1"/>
</dbReference>
<dbReference type="GO" id="GO:0016020">
    <property type="term" value="C:membrane"/>
    <property type="evidence" value="ECO:0007669"/>
    <property type="project" value="UniProtKB-SubCell"/>
</dbReference>
<keyword evidence="8" id="KW-1185">Reference proteome</keyword>
<evidence type="ECO:0000313" key="9">
    <source>
        <dbReference type="RefSeq" id="XP_026689027.1"/>
    </source>
</evidence>
<feature type="transmembrane region" description="Helical" evidence="6">
    <location>
        <begin position="69"/>
        <end position="90"/>
    </location>
</feature>
<feature type="domain" description="MARVEL" evidence="7">
    <location>
        <begin position="33"/>
        <end position="115"/>
    </location>
</feature>
<evidence type="ECO:0000313" key="8">
    <source>
        <dbReference type="Proteomes" id="UP000079169"/>
    </source>
</evidence>
<sequence>MAELSYGGHNTTTTTVTSTSTSVQTDIRFDDTYLRTVPGLLKIIQIVLNLIGFILISMSMYSMYFRANFFNTVAMFGFWFTGILLVLYLFHIIEKLYKIPWLKIVSTTVQISLRD</sequence>
<dbReference type="RefSeq" id="XP_026689029.1">
    <property type="nucleotide sequence ID" value="XM_026833228.1"/>
</dbReference>
<name>A0A3Q0JKV3_DIACI</name>
<keyword evidence="2 5" id="KW-0812">Transmembrane</keyword>
<dbReference type="PANTHER" id="PTHR22776">
    <property type="entry name" value="MARVEL-CONTAINING POTENTIAL LIPID RAFT-ASSOCIATED PROTEIN"/>
    <property type="match status" value="1"/>
</dbReference>